<reference evidence="3 4" key="1">
    <citation type="submission" date="2020-02" db="EMBL/GenBank/DDBJ databases">
        <authorList>
            <person name="Ma Q."/>
            <person name="Huang Y."/>
            <person name="Song X."/>
            <person name="Pei D."/>
        </authorList>
    </citation>
    <scope>NUCLEOTIDE SEQUENCE [LARGE SCALE GENOMIC DNA]</scope>
    <source>
        <strain evidence="3">Sxm20200214</strain>
        <tissue evidence="3">Leaf</tissue>
    </source>
</reference>
<comment type="caution">
    <text evidence="3">The sequence shown here is derived from an EMBL/GenBank/DDBJ whole genome shotgun (WGS) entry which is preliminary data.</text>
</comment>
<dbReference type="Proteomes" id="UP000886595">
    <property type="component" value="Unassembled WGS sequence"/>
</dbReference>
<dbReference type="OrthoDB" id="6077919at2759"/>
<accession>A0A8X7WFP2</accession>
<dbReference type="PANTHER" id="PTHR47591">
    <property type="entry name" value="ZINC FINGER PROTEIN ZAT2-RELATED"/>
    <property type="match status" value="1"/>
</dbReference>
<evidence type="ECO:0000313" key="4">
    <source>
        <dbReference type="Proteomes" id="UP000886595"/>
    </source>
</evidence>
<gene>
    <name evidence="3" type="ORF">Bca52824_010251</name>
</gene>
<feature type="domain" description="C2H2-type" evidence="2">
    <location>
        <begin position="146"/>
        <end position="168"/>
    </location>
</feature>
<dbReference type="AlphaFoldDB" id="A0A8X7WFP2"/>
<dbReference type="InterPro" id="IPR013087">
    <property type="entry name" value="Znf_C2H2_type"/>
</dbReference>
<evidence type="ECO:0000259" key="2">
    <source>
        <dbReference type="Pfam" id="PF13912"/>
    </source>
</evidence>
<proteinExistence type="predicted"/>
<dbReference type="EMBL" id="JAAMPC010000002">
    <property type="protein sequence ID" value="KAG2327523.1"/>
    <property type="molecule type" value="Genomic_DNA"/>
</dbReference>
<keyword evidence="4" id="KW-1185">Reference proteome</keyword>
<feature type="compositionally biased region" description="Polar residues" evidence="1">
    <location>
        <begin position="1"/>
        <end position="22"/>
    </location>
</feature>
<name>A0A8X7WFP2_BRACI</name>
<feature type="compositionally biased region" description="Polar residues" evidence="1">
    <location>
        <begin position="30"/>
        <end position="42"/>
    </location>
</feature>
<feature type="region of interest" description="Disordered" evidence="1">
    <location>
        <begin position="1"/>
        <end position="108"/>
    </location>
</feature>
<protein>
    <recommendedName>
        <fullName evidence="2">C2H2-type domain-containing protein</fullName>
    </recommendedName>
</protein>
<evidence type="ECO:0000313" key="3">
    <source>
        <dbReference type="EMBL" id="KAG2327523.1"/>
    </source>
</evidence>
<sequence>MTTNNSDSDPNFHTPLTSTSNAIIPIYPNPNLQLDLSPSYDQSPRKKRTRTVAFPSSSSPKPTPKPKYPRKPDPNTPKSHVHVPNRQWRGINPPPNHRGPTPVSFSNQNQRLPNWVSLMTEEDHEVASYLLMLANSTPSSSSCGERFECGGCKKVFGSHQALGGHRASNKNVKGCFTITNVADDPMTVATTPLTTPSYMFYIIFI</sequence>
<organism evidence="3 4">
    <name type="scientific">Brassica carinata</name>
    <name type="common">Ethiopian mustard</name>
    <name type="synonym">Abyssinian cabbage</name>
    <dbReference type="NCBI Taxonomy" id="52824"/>
    <lineage>
        <taxon>Eukaryota</taxon>
        <taxon>Viridiplantae</taxon>
        <taxon>Streptophyta</taxon>
        <taxon>Embryophyta</taxon>
        <taxon>Tracheophyta</taxon>
        <taxon>Spermatophyta</taxon>
        <taxon>Magnoliopsida</taxon>
        <taxon>eudicotyledons</taxon>
        <taxon>Gunneridae</taxon>
        <taxon>Pentapetalae</taxon>
        <taxon>rosids</taxon>
        <taxon>malvids</taxon>
        <taxon>Brassicales</taxon>
        <taxon>Brassicaceae</taxon>
        <taxon>Brassiceae</taxon>
        <taxon>Brassica</taxon>
    </lineage>
</organism>
<evidence type="ECO:0000256" key="1">
    <source>
        <dbReference type="SAM" id="MobiDB-lite"/>
    </source>
</evidence>
<dbReference type="Pfam" id="PF13912">
    <property type="entry name" value="zf-C2H2_6"/>
    <property type="match status" value="1"/>
</dbReference>
<dbReference type="PANTHER" id="PTHR47591:SF1">
    <property type="entry name" value="ZINC FINGER PROTEIN ZAT2-RELATED"/>
    <property type="match status" value="1"/>
</dbReference>